<dbReference type="Pfam" id="PF24476">
    <property type="entry name" value="DUF7580"/>
    <property type="match status" value="1"/>
</dbReference>
<name>A0A9W9CL90_9PLEO</name>
<dbReference type="PANTHER" id="PTHR35186:SF4">
    <property type="entry name" value="PRION-INHIBITION AND PROPAGATION HELO DOMAIN-CONTAINING PROTEIN"/>
    <property type="match status" value="1"/>
</dbReference>
<dbReference type="EMBL" id="JAPEUY010000009">
    <property type="protein sequence ID" value="KAJ4369654.1"/>
    <property type="molecule type" value="Genomic_DNA"/>
</dbReference>
<evidence type="ECO:0000259" key="1">
    <source>
        <dbReference type="Pfam" id="PF24476"/>
    </source>
</evidence>
<keyword evidence="3" id="KW-1185">Reference proteome</keyword>
<evidence type="ECO:0000313" key="3">
    <source>
        <dbReference type="Proteomes" id="UP001140560"/>
    </source>
</evidence>
<reference evidence="2" key="1">
    <citation type="submission" date="2022-10" db="EMBL/GenBank/DDBJ databases">
        <title>Tapping the CABI collections for fungal endophytes: first genome assemblies for Collariella, Neodidymelliopsis, Ascochyta clinopodiicola, Didymella pomorum, Didymosphaeria variabile, Neocosmospora piperis and Neocucurbitaria cava.</title>
        <authorList>
            <person name="Hill R."/>
        </authorList>
    </citation>
    <scope>NUCLEOTIDE SEQUENCE</scope>
    <source>
        <strain evidence="2">IMI 356814</strain>
    </source>
</reference>
<feature type="domain" description="DUF7580" evidence="1">
    <location>
        <begin position="198"/>
        <end position="564"/>
    </location>
</feature>
<gene>
    <name evidence="2" type="ORF">N0V83_005416</name>
</gene>
<organism evidence="2 3">
    <name type="scientific">Neocucurbitaria cava</name>
    <dbReference type="NCBI Taxonomy" id="798079"/>
    <lineage>
        <taxon>Eukaryota</taxon>
        <taxon>Fungi</taxon>
        <taxon>Dikarya</taxon>
        <taxon>Ascomycota</taxon>
        <taxon>Pezizomycotina</taxon>
        <taxon>Dothideomycetes</taxon>
        <taxon>Pleosporomycetidae</taxon>
        <taxon>Pleosporales</taxon>
        <taxon>Pleosporineae</taxon>
        <taxon>Cucurbitariaceae</taxon>
        <taxon>Neocucurbitaria</taxon>
    </lineage>
</organism>
<dbReference type="Proteomes" id="UP001140560">
    <property type="component" value="Unassembled WGS sequence"/>
</dbReference>
<accession>A0A9W9CL90</accession>
<evidence type="ECO:0000313" key="2">
    <source>
        <dbReference type="EMBL" id="KAJ4369654.1"/>
    </source>
</evidence>
<dbReference type="PANTHER" id="PTHR35186">
    <property type="entry name" value="ANK_REP_REGION DOMAIN-CONTAINING PROTEIN"/>
    <property type="match status" value="1"/>
</dbReference>
<comment type="caution">
    <text evidence="2">The sequence shown here is derived from an EMBL/GenBank/DDBJ whole genome shotgun (WGS) entry which is preliminary data.</text>
</comment>
<proteinExistence type="predicted"/>
<protein>
    <recommendedName>
        <fullName evidence="1">DUF7580 domain-containing protein</fullName>
    </recommendedName>
</protein>
<dbReference type="OrthoDB" id="3565018at2759"/>
<dbReference type="AlphaFoldDB" id="A0A9W9CL90"/>
<sequence length="573" mass="65728">MAGIEVAGLVLGAIPLILKGLQFYAEGIAVTKRYWKYKEEVNNILYELGAENTMYINTINMLLIGVVSRKEMTEFLADPGGVRWKEAKFDKKLRQRLDTSYDSYMESITHLMRMANKFKERLKLNSAGKPQFSDQSAFKEHYKRLRFSLKKSDYSDLMGKLRQANQSLYRLTTQTAYLEARQLSSKQDSQSIPNFRVIKDRADSFYSALSTGWNCPCQADHSVNLRLEARMGDNSGNESDEEEDIMRNPFHVLFRYDHHCTNDVNSAGITQPWCWEEAEVRVEHEEKQATATLACEGKPGKGVRFAKEAKNAVRAALEPQPNMQLIKDLCSAICTLQKHQRDVCFSLLVNEIAKQKYGVRIYPMKQLPPDMNTWRVSSLRTVLHDTKFARQDRLKLAVTLASSVLQLHETKWLEDDWGKDNIFFVKRPGKTVYDQPFVSQHFNHTTPISTTAKGNVMSRIIRNQTLYALGVALIELWYGKTLSELHNDADGPHNTGDTQMDLMTEYNTADRLVDDLYSEAGGKYSDAVRRCIRCDFDRRASSLEDTQFQTAVYQGVVAQLKENYEFMFRNHPG</sequence>
<dbReference type="InterPro" id="IPR056002">
    <property type="entry name" value="DUF7580"/>
</dbReference>